<dbReference type="Proteomes" id="UP001595690">
    <property type="component" value="Unassembled WGS sequence"/>
</dbReference>
<dbReference type="EMBL" id="JBHRZI010000045">
    <property type="protein sequence ID" value="MFC3898005.1"/>
    <property type="molecule type" value="Genomic_DNA"/>
</dbReference>
<feature type="region of interest" description="Disordered" evidence="3">
    <location>
        <begin position="234"/>
        <end position="270"/>
    </location>
</feature>
<dbReference type="InterPro" id="IPR011990">
    <property type="entry name" value="TPR-like_helical_dom_sf"/>
</dbReference>
<keyword evidence="4" id="KW-1133">Transmembrane helix</keyword>
<feature type="transmembrane region" description="Helical" evidence="4">
    <location>
        <begin position="48"/>
        <end position="72"/>
    </location>
</feature>
<keyword evidence="2" id="KW-0804">Transcription</keyword>
<dbReference type="PANTHER" id="PTHR35807">
    <property type="entry name" value="TRANSCRIPTIONAL REGULATOR REDD-RELATED"/>
    <property type="match status" value="1"/>
</dbReference>
<dbReference type="RefSeq" id="WP_382379501.1">
    <property type="nucleotide sequence ID" value="NZ_JBHRZI010000045.1"/>
</dbReference>
<feature type="compositionally biased region" description="Basic and acidic residues" evidence="3">
    <location>
        <begin position="567"/>
        <end position="581"/>
    </location>
</feature>
<evidence type="ECO:0000256" key="1">
    <source>
        <dbReference type="ARBA" id="ARBA00023015"/>
    </source>
</evidence>
<feature type="region of interest" description="Disordered" evidence="3">
    <location>
        <begin position="567"/>
        <end position="596"/>
    </location>
</feature>
<feature type="transmembrane region" description="Helical" evidence="4">
    <location>
        <begin position="93"/>
        <end position="110"/>
    </location>
</feature>
<dbReference type="SUPFAM" id="SSF48452">
    <property type="entry name" value="TPR-like"/>
    <property type="match status" value="1"/>
</dbReference>
<dbReference type="Gene3D" id="1.25.40.10">
    <property type="entry name" value="Tetratricopeptide repeat domain"/>
    <property type="match status" value="1"/>
</dbReference>
<dbReference type="InterPro" id="IPR036388">
    <property type="entry name" value="WH-like_DNA-bd_sf"/>
</dbReference>
<dbReference type="SUPFAM" id="SSF46894">
    <property type="entry name" value="C-terminal effector domain of the bipartite response regulators"/>
    <property type="match status" value="1"/>
</dbReference>
<keyword evidence="1" id="KW-0805">Transcription regulation</keyword>
<dbReference type="InterPro" id="IPR036779">
    <property type="entry name" value="LysM_dom_sf"/>
</dbReference>
<gene>
    <name evidence="6" type="ORF">ACFOWZ_41615</name>
</gene>
<evidence type="ECO:0000313" key="6">
    <source>
        <dbReference type="EMBL" id="MFC3898005.1"/>
    </source>
</evidence>
<evidence type="ECO:0000256" key="2">
    <source>
        <dbReference type="ARBA" id="ARBA00023163"/>
    </source>
</evidence>
<evidence type="ECO:0000256" key="3">
    <source>
        <dbReference type="SAM" id="MobiDB-lite"/>
    </source>
</evidence>
<dbReference type="InterPro" id="IPR005158">
    <property type="entry name" value="BTAD"/>
</dbReference>
<proteinExistence type="predicted"/>
<protein>
    <submittedName>
        <fullName evidence="6">BTAD domain-containing putative transcriptional regulator</fullName>
    </submittedName>
</protein>
<dbReference type="Pfam" id="PF03704">
    <property type="entry name" value="BTAD"/>
    <property type="match status" value="1"/>
</dbReference>
<feature type="compositionally biased region" description="Low complexity" evidence="3">
    <location>
        <begin position="584"/>
        <end position="596"/>
    </location>
</feature>
<evidence type="ECO:0000256" key="4">
    <source>
        <dbReference type="SAM" id="Phobius"/>
    </source>
</evidence>
<keyword evidence="4" id="KW-0812">Transmembrane</keyword>
<keyword evidence="4" id="KW-0472">Membrane</keyword>
<feature type="domain" description="Bacterial transcriptional activator" evidence="5">
    <location>
        <begin position="711"/>
        <end position="848"/>
    </location>
</feature>
<reference evidence="7" key="1">
    <citation type="journal article" date="2019" name="Int. J. Syst. Evol. Microbiol.">
        <title>The Global Catalogue of Microorganisms (GCM) 10K type strain sequencing project: providing services to taxonomists for standard genome sequencing and annotation.</title>
        <authorList>
            <consortium name="The Broad Institute Genomics Platform"/>
            <consortium name="The Broad Institute Genome Sequencing Center for Infectious Disease"/>
            <person name="Wu L."/>
            <person name="Ma J."/>
        </authorList>
    </citation>
    <scope>NUCLEOTIDE SEQUENCE [LARGE SCALE GENOMIC DNA]</scope>
    <source>
        <strain evidence="7">CGMCC 4.7405</strain>
    </source>
</reference>
<dbReference type="InterPro" id="IPR016032">
    <property type="entry name" value="Sig_transdc_resp-reg_C-effctor"/>
</dbReference>
<accession>A0ABV8C7L1</accession>
<sequence>MRGLLALGVLSALMAGLPWGLVHFVGWPLPDHVPTWDEVQVSLLSPMGGQFFIDALAIVCWIAWFVFVLSVLRSVVDVARGIAWTPFQTRGPFHALTATLIGAVVLTLLSNRAFAIPAAGDHAHEPTVAAVVAPLTPGVTEQRDVSPPTLELAVDHAAPAPPGLVRVVDEVRLPHNGIYDSLWRIAERIYGPGGGDRWPELYQLNRGVEQMDGRSLTNPDLVRSGWKIAAYVPEPAEEPPPSEMPATPSSSVTDPAPSEEAAEPRGELGEPGLSLLTGAYVSLGLAGAISAAVVAMQIRRRRRYRIGSGKRSDLHRPVAPVVQALRAGHETMRDRQSDSTEFVHFGPRRPNVRLIAEGVLEPSKPSRLPAAAGTRRGREFAVDLASTRGLGLSGPGATAAARALLLHLVTAQETDATCRVLVPADDLHLVFGEVEAQSLPHTVEVVASLDAALDEMEALLLTRARQALDGLLRASDAVVLVARSVGHTERRLQAVLDNGSAFGLAGILLGQWRPGATVVVRVDGTVSATSPGLGDELSGARLFNLPAADAADLLAVLREAEVRRGPEGVDDDVRSIPDARLPKPRASAVPDAAPAGSAPAAVSSRLTVKVFGRFQLVLAPTDSEGVDLSDLLTPKQREVLVHLALHPQGVRREVLNEAVWPGSRPPRPYNSFHNTLSVLRRVVADATGGSLANFVLNSDGRYQLNRELAEVDFWKLQQLLGNAGTAGADRKSCLQRAVDLYEGDLAEDVLSPWIEPFRESARRDVLDALSALINEHGDADPQKVLVLLERARQLDPYNEDVYRQIMSTQAQLGQLAAVPRTLTLLTATLGEIDEEPSPATCDLAEFLQDRSGPQVASSGRTAAAS</sequence>
<dbReference type="Gene3D" id="3.10.350.10">
    <property type="entry name" value="LysM domain"/>
    <property type="match status" value="1"/>
</dbReference>
<evidence type="ECO:0000259" key="5">
    <source>
        <dbReference type="SMART" id="SM01043"/>
    </source>
</evidence>
<name>A0ABV8C7L1_9PSEU</name>
<dbReference type="SMART" id="SM01043">
    <property type="entry name" value="BTAD"/>
    <property type="match status" value="1"/>
</dbReference>
<dbReference type="Gene3D" id="1.10.10.10">
    <property type="entry name" value="Winged helix-like DNA-binding domain superfamily/Winged helix DNA-binding domain"/>
    <property type="match status" value="1"/>
</dbReference>
<evidence type="ECO:0000313" key="7">
    <source>
        <dbReference type="Proteomes" id="UP001595690"/>
    </source>
</evidence>
<comment type="caution">
    <text evidence="6">The sequence shown here is derived from an EMBL/GenBank/DDBJ whole genome shotgun (WGS) entry which is preliminary data.</text>
</comment>
<keyword evidence="7" id="KW-1185">Reference proteome</keyword>
<organism evidence="6 7">
    <name type="scientific">Lentzea rhizosphaerae</name>
    <dbReference type="NCBI Taxonomy" id="2041025"/>
    <lineage>
        <taxon>Bacteria</taxon>
        <taxon>Bacillati</taxon>
        <taxon>Actinomycetota</taxon>
        <taxon>Actinomycetes</taxon>
        <taxon>Pseudonocardiales</taxon>
        <taxon>Pseudonocardiaceae</taxon>
        <taxon>Lentzea</taxon>
    </lineage>
</organism>
<dbReference type="PANTHER" id="PTHR35807:SF1">
    <property type="entry name" value="TRANSCRIPTIONAL REGULATOR REDD"/>
    <property type="match status" value="1"/>
</dbReference>
<dbReference type="InterPro" id="IPR051677">
    <property type="entry name" value="AfsR-DnrI-RedD_regulator"/>
</dbReference>